<feature type="region of interest" description="Disordered" evidence="1">
    <location>
        <begin position="35"/>
        <end position="61"/>
    </location>
</feature>
<feature type="transmembrane region" description="Helical" evidence="2">
    <location>
        <begin position="65"/>
        <end position="86"/>
    </location>
</feature>
<dbReference type="Proteomes" id="UP000645555">
    <property type="component" value="Unassembled WGS sequence"/>
</dbReference>
<keyword evidence="4" id="KW-1185">Reference proteome</keyword>
<accession>A0A918KUQ3</accession>
<evidence type="ECO:0000313" key="3">
    <source>
        <dbReference type="EMBL" id="GGX76522.1"/>
    </source>
</evidence>
<dbReference type="EMBL" id="BMWD01000019">
    <property type="protein sequence ID" value="GGX76522.1"/>
    <property type="molecule type" value="Genomic_DNA"/>
</dbReference>
<evidence type="ECO:0000313" key="4">
    <source>
        <dbReference type="Proteomes" id="UP000645555"/>
    </source>
</evidence>
<keyword evidence="2" id="KW-0472">Membrane</keyword>
<keyword evidence="2" id="KW-1133">Transmembrane helix</keyword>
<gene>
    <name evidence="3" type="ORF">GCM10010515_50450</name>
</gene>
<comment type="caution">
    <text evidence="3">The sequence shown here is derived from an EMBL/GenBank/DDBJ whole genome shotgun (WGS) entry which is preliminary data.</text>
</comment>
<evidence type="ECO:0000256" key="1">
    <source>
        <dbReference type="SAM" id="MobiDB-lite"/>
    </source>
</evidence>
<sequence length="111" mass="11650">MASFHIRVDDADEETGRRALEALAAAGIGVDRAWLDDGPADAVPPPDSPGSGPGRTEEPPAPHGWPMWVSLALLTACFALVVLWIWSGDWRFAVTAGVAGVFAAGFFVGSF</sequence>
<dbReference type="RefSeq" id="WP_190037845.1">
    <property type="nucleotide sequence ID" value="NZ_BMWD01000019.1"/>
</dbReference>
<proteinExistence type="predicted"/>
<reference evidence="3" key="1">
    <citation type="journal article" date="2014" name="Int. J. Syst. Evol. Microbiol.">
        <title>Complete genome sequence of Corynebacterium casei LMG S-19264T (=DSM 44701T), isolated from a smear-ripened cheese.</title>
        <authorList>
            <consortium name="US DOE Joint Genome Institute (JGI-PGF)"/>
            <person name="Walter F."/>
            <person name="Albersmeier A."/>
            <person name="Kalinowski J."/>
            <person name="Ruckert C."/>
        </authorList>
    </citation>
    <scope>NUCLEOTIDE SEQUENCE</scope>
    <source>
        <strain evidence="3">JCM 4956</strain>
    </source>
</reference>
<organism evidence="3 4">
    <name type="scientific">Streptomyces fructofermentans</name>
    <dbReference type="NCBI Taxonomy" id="152141"/>
    <lineage>
        <taxon>Bacteria</taxon>
        <taxon>Bacillati</taxon>
        <taxon>Actinomycetota</taxon>
        <taxon>Actinomycetes</taxon>
        <taxon>Kitasatosporales</taxon>
        <taxon>Streptomycetaceae</taxon>
        <taxon>Streptomyces</taxon>
    </lineage>
</organism>
<evidence type="ECO:0000256" key="2">
    <source>
        <dbReference type="SAM" id="Phobius"/>
    </source>
</evidence>
<protein>
    <submittedName>
        <fullName evidence="3">Uncharacterized protein</fullName>
    </submittedName>
</protein>
<reference evidence="3" key="2">
    <citation type="submission" date="2020-09" db="EMBL/GenBank/DDBJ databases">
        <authorList>
            <person name="Sun Q."/>
            <person name="Ohkuma M."/>
        </authorList>
    </citation>
    <scope>NUCLEOTIDE SEQUENCE</scope>
    <source>
        <strain evidence="3">JCM 4956</strain>
    </source>
</reference>
<keyword evidence="2" id="KW-0812">Transmembrane</keyword>
<name>A0A918KUQ3_9ACTN</name>
<dbReference type="AlphaFoldDB" id="A0A918KUQ3"/>
<feature type="transmembrane region" description="Helical" evidence="2">
    <location>
        <begin position="92"/>
        <end position="109"/>
    </location>
</feature>